<evidence type="ECO:0008006" key="3">
    <source>
        <dbReference type="Google" id="ProtNLM"/>
    </source>
</evidence>
<gene>
    <name evidence="1" type="ORF">BI350_01820</name>
</gene>
<dbReference type="SUPFAM" id="SSF47789">
    <property type="entry name" value="C-terminal domain of RNA polymerase alpha subunit"/>
    <property type="match status" value="1"/>
</dbReference>
<evidence type="ECO:0000313" key="1">
    <source>
        <dbReference type="EMBL" id="AOV06465.1"/>
    </source>
</evidence>
<keyword evidence="2" id="KW-1185">Reference proteome</keyword>
<dbReference type="EMBL" id="CP017560">
    <property type="protein sequence ID" value="AOV06465.1"/>
    <property type="molecule type" value="Genomic_DNA"/>
</dbReference>
<dbReference type="KEGG" id="surl:BI350_01820"/>
<accession>A0A1D8JCN2</accession>
<name>A0A1D8JCN2_9BACL</name>
<dbReference type="AlphaFoldDB" id="A0A1D8JCN2"/>
<reference evidence="1 2" key="1">
    <citation type="submission" date="2016-09" db="EMBL/GenBank/DDBJ databases">
        <title>Complete genome sequence of the Lysinibacillus sphaericus LMG 22257, a specie of Bacillus with ureolytic activity that can effectively biodeposit calcium carbonate.</title>
        <authorList>
            <person name="Yan W."/>
        </authorList>
    </citation>
    <scope>NUCLEOTIDE SEQUENCE [LARGE SCALE GENOMIC DNA]</scope>
    <source>
        <strain evidence="1 2">LMG 22257</strain>
    </source>
</reference>
<evidence type="ECO:0000313" key="2">
    <source>
        <dbReference type="Proteomes" id="UP000185746"/>
    </source>
</evidence>
<proteinExistence type="predicted"/>
<organism evidence="1 2">
    <name type="scientific">Sporosarcina ureilytica</name>
    <dbReference type="NCBI Taxonomy" id="298596"/>
    <lineage>
        <taxon>Bacteria</taxon>
        <taxon>Bacillati</taxon>
        <taxon>Bacillota</taxon>
        <taxon>Bacilli</taxon>
        <taxon>Bacillales</taxon>
        <taxon>Caryophanaceae</taxon>
        <taxon>Sporosarcina</taxon>
    </lineage>
</organism>
<sequence length="65" mass="7176">MTHEQKDLPKLAKPALRALAGAGISKLDDLAKYREEEVMELHGMGPKAMAVLQQAMEENSVPFLK</sequence>
<dbReference type="RefSeq" id="WP_075526570.1">
    <property type="nucleotide sequence ID" value="NZ_CP017560.1"/>
</dbReference>
<dbReference type="Proteomes" id="UP000185746">
    <property type="component" value="Chromosome"/>
</dbReference>
<protein>
    <recommendedName>
        <fullName evidence="3">DNA-binding protein</fullName>
    </recommendedName>
</protein>
<dbReference type="Gene3D" id="1.10.150.20">
    <property type="entry name" value="5' to 3' exonuclease, C-terminal subdomain"/>
    <property type="match status" value="1"/>
</dbReference>